<accession>A0ABW9X9K6</accession>
<dbReference type="PROSITE" id="PS00122">
    <property type="entry name" value="CARBOXYLESTERASE_B_1"/>
    <property type="match status" value="1"/>
</dbReference>
<protein>
    <recommendedName>
        <fullName evidence="3">Carboxylic ester hydrolase</fullName>
        <ecNumber evidence="3">3.1.1.-</ecNumber>
    </recommendedName>
</protein>
<dbReference type="EC" id="3.1.1.-" evidence="3"/>
<comment type="similarity">
    <text evidence="1 3">Belongs to the type-B carboxylesterase/lipase family.</text>
</comment>
<dbReference type="EMBL" id="JAAAPO010000001">
    <property type="protein sequence ID" value="NBC35219.1"/>
    <property type="molecule type" value="Genomic_DNA"/>
</dbReference>
<evidence type="ECO:0000259" key="4">
    <source>
        <dbReference type="Pfam" id="PF00135"/>
    </source>
</evidence>
<feature type="chain" id="PRO_5044977585" description="Carboxylic ester hydrolase" evidence="3">
    <location>
        <begin position="30"/>
        <end position="558"/>
    </location>
</feature>
<keyword evidence="2 3" id="KW-0378">Hydrolase</keyword>
<dbReference type="Proteomes" id="UP000753724">
    <property type="component" value="Unassembled WGS sequence"/>
</dbReference>
<dbReference type="InterPro" id="IPR050654">
    <property type="entry name" value="AChE-related_enzymes"/>
</dbReference>
<feature type="signal peptide" evidence="3">
    <location>
        <begin position="1"/>
        <end position="29"/>
    </location>
</feature>
<dbReference type="InterPro" id="IPR002018">
    <property type="entry name" value="CarbesteraseB"/>
</dbReference>
<evidence type="ECO:0000256" key="2">
    <source>
        <dbReference type="ARBA" id="ARBA00022801"/>
    </source>
</evidence>
<proteinExistence type="inferred from homology"/>
<evidence type="ECO:0000313" key="5">
    <source>
        <dbReference type="EMBL" id="NBC35219.1"/>
    </source>
</evidence>
<dbReference type="PANTHER" id="PTHR43918">
    <property type="entry name" value="ACETYLCHOLINESTERASE"/>
    <property type="match status" value="1"/>
</dbReference>
<reference evidence="6" key="1">
    <citation type="submission" date="2020-01" db="EMBL/GenBank/DDBJ databases">
        <title>Sphingomonas sp. strain CSW-10.</title>
        <authorList>
            <person name="Chen W.-M."/>
        </authorList>
    </citation>
    <scope>NUCLEOTIDE SEQUENCE [LARGE SCALE GENOMIC DNA]</scope>
    <source>
        <strain evidence="6">FSY-8</strain>
    </source>
</reference>
<keyword evidence="3" id="KW-0732">Signal</keyword>
<feature type="domain" description="Carboxylesterase type B" evidence="4">
    <location>
        <begin position="42"/>
        <end position="528"/>
    </location>
</feature>
<comment type="caution">
    <text evidence="5">The sequence shown here is derived from an EMBL/GenBank/DDBJ whole genome shotgun (WGS) entry which is preliminary data.</text>
</comment>
<dbReference type="Gene3D" id="3.40.50.1820">
    <property type="entry name" value="alpha/beta hydrolase"/>
    <property type="match status" value="1"/>
</dbReference>
<evidence type="ECO:0000256" key="3">
    <source>
        <dbReference type="RuleBase" id="RU361235"/>
    </source>
</evidence>
<dbReference type="InterPro" id="IPR019826">
    <property type="entry name" value="Carboxylesterase_B_AS"/>
</dbReference>
<evidence type="ECO:0000256" key="1">
    <source>
        <dbReference type="ARBA" id="ARBA00005964"/>
    </source>
</evidence>
<dbReference type="PANTHER" id="PTHR43918:SF4">
    <property type="entry name" value="CARBOXYLIC ESTER HYDROLASE"/>
    <property type="match status" value="1"/>
</dbReference>
<gene>
    <name evidence="5" type="ORF">GTZ99_01445</name>
</gene>
<evidence type="ECO:0000313" key="6">
    <source>
        <dbReference type="Proteomes" id="UP000753724"/>
    </source>
</evidence>
<keyword evidence="6" id="KW-1185">Reference proteome</keyword>
<dbReference type="SUPFAM" id="SSF53474">
    <property type="entry name" value="alpha/beta-Hydrolases"/>
    <property type="match status" value="1"/>
</dbReference>
<name>A0ABW9X9K6_9SPHN</name>
<dbReference type="Pfam" id="PF00135">
    <property type="entry name" value="COesterase"/>
    <property type="match status" value="1"/>
</dbReference>
<organism evidence="5 6">
    <name type="scientific">Novosphingobium ovatum</name>
    <dbReference type="NCBI Taxonomy" id="1908523"/>
    <lineage>
        <taxon>Bacteria</taxon>
        <taxon>Pseudomonadati</taxon>
        <taxon>Pseudomonadota</taxon>
        <taxon>Alphaproteobacteria</taxon>
        <taxon>Sphingomonadales</taxon>
        <taxon>Sphingomonadaceae</taxon>
        <taxon>Novosphingobium</taxon>
    </lineage>
</organism>
<sequence>MRMRTLYRHILASTAGLAVTMAAASALMAADRSMQPIMGDPVQTESGRIAGTQLPSGVRAYLGIPYVAAPTGDLRWAPPQPAKWTGIFNADRKGPACIQVLRPHDINHYFGEEATAEDCLTMNIWAPAAASPAQKRPVVVFIYGGGFTIGSSGMANYDGEAMAKAGAVFVNFNYRVGTFGFLAHPELTREQGGASGNYGLMDQTAALKWVRANIAQFGGDPDKVVIMGQSAGAGSVAAQVLSPAARGLFRAAVMSSGCNLRAPKQTLADAEKTGVAMQEKLGAASLAAMRMLPADRILAAQSETQLGLSVSGVRIGGPIVDGRVLPRQAADAVAAGDFAHVPLVAGYNSDDMAFGFEALTSATTMAEYTAAATKLFGADAAAFLKLYPVKSDADVRSTARRAAQDANLAANARGCASDVAGAGVPVFINSYTRRHPYVPGVKLADQDTATVGAYHTADIPYWFGTQDAYNSIRPTRVWTEWDRTLSRQMMNALIALAETGSPSTAAMPWQAWSAKNDSVLLLGDTVTTARFNVAGQQWLATHRPAPSATPPRLSRPRD</sequence>
<dbReference type="InterPro" id="IPR029058">
    <property type="entry name" value="AB_hydrolase_fold"/>
</dbReference>